<dbReference type="Pfam" id="PF05729">
    <property type="entry name" value="NACHT"/>
    <property type="match status" value="1"/>
</dbReference>
<feature type="coiled-coil region" evidence="4">
    <location>
        <begin position="195"/>
        <end position="222"/>
    </location>
</feature>
<dbReference type="InterPro" id="IPR050637">
    <property type="entry name" value="NLRP_innate_immun_reg"/>
</dbReference>
<evidence type="ECO:0000256" key="3">
    <source>
        <dbReference type="ARBA" id="ARBA00022737"/>
    </source>
</evidence>
<dbReference type="GO" id="GO:0005737">
    <property type="term" value="C:cytoplasm"/>
    <property type="evidence" value="ECO:0007669"/>
    <property type="project" value="UniProtKB-SubCell"/>
</dbReference>
<dbReference type="InterPro" id="IPR027417">
    <property type="entry name" value="P-loop_NTPase"/>
</dbReference>
<evidence type="ECO:0000256" key="2">
    <source>
        <dbReference type="ARBA" id="ARBA00022490"/>
    </source>
</evidence>
<dbReference type="GeneID" id="136813426"/>
<dbReference type="PROSITE" id="PS50837">
    <property type="entry name" value="NACHT"/>
    <property type="match status" value="1"/>
</dbReference>
<evidence type="ECO:0000259" key="5">
    <source>
        <dbReference type="PROSITE" id="PS50837"/>
    </source>
</evidence>
<evidence type="ECO:0000256" key="1">
    <source>
        <dbReference type="ARBA" id="ARBA00004496"/>
    </source>
</evidence>
<dbReference type="EnsemblMetazoa" id="CLYHEMT006217.1">
    <property type="protein sequence ID" value="CLYHEMP006217.1"/>
    <property type="gene ID" value="CLYHEMG006217"/>
</dbReference>
<dbReference type="AlphaFoldDB" id="A0A7M5VBG7"/>
<accession>A0A7M5VBG7</accession>
<dbReference type="PANTHER" id="PTHR45690">
    <property type="entry name" value="NACHT, LRR AND PYD DOMAINS-CONTAINING PROTEIN 12"/>
    <property type="match status" value="1"/>
</dbReference>
<evidence type="ECO:0000313" key="6">
    <source>
        <dbReference type="EnsemblMetazoa" id="CLYHEMP006217.1"/>
    </source>
</evidence>
<reference evidence="6" key="1">
    <citation type="submission" date="2021-01" db="UniProtKB">
        <authorList>
            <consortium name="EnsemblMetazoa"/>
        </authorList>
    </citation>
    <scope>IDENTIFICATION</scope>
</reference>
<dbReference type="SUPFAM" id="SSF52540">
    <property type="entry name" value="P-loop containing nucleoside triphosphate hydrolases"/>
    <property type="match status" value="1"/>
</dbReference>
<keyword evidence="4" id="KW-0175">Coiled coil</keyword>
<evidence type="ECO:0000256" key="4">
    <source>
        <dbReference type="SAM" id="Coils"/>
    </source>
</evidence>
<dbReference type="RefSeq" id="XP_066926046.1">
    <property type="nucleotide sequence ID" value="XM_067069945.1"/>
</dbReference>
<evidence type="ECO:0000313" key="7">
    <source>
        <dbReference type="Proteomes" id="UP000594262"/>
    </source>
</evidence>
<keyword evidence="3" id="KW-0677">Repeat</keyword>
<dbReference type="InterPro" id="IPR007111">
    <property type="entry name" value="NACHT_NTPase"/>
</dbReference>
<dbReference type="Gene3D" id="3.40.50.300">
    <property type="entry name" value="P-loop containing nucleotide triphosphate hydrolases"/>
    <property type="match status" value="1"/>
</dbReference>
<dbReference type="Pfam" id="PF18738">
    <property type="entry name" value="HEPN_DZIP3"/>
    <property type="match status" value="1"/>
</dbReference>
<organism evidence="6 7">
    <name type="scientific">Clytia hemisphaerica</name>
    <dbReference type="NCBI Taxonomy" id="252671"/>
    <lineage>
        <taxon>Eukaryota</taxon>
        <taxon>Metazoa</taxon>
        <taxon>Cnidaria</taxon>
        <taxon>Hydrozoa</taxon>
        <taxon>Hydroidolina</taxon>
        <taxon>Leptothecata</taxon>
        <taxon>Obeliida</taxon>
        <taxon>Clytiidae</taxon>
        <taxon>Clytia</taxon>
    </lineage>
</organism>
<name>A0A7M5VBG7_9CNID</name>
<keyword evidence="2" id="KW-0963">Cytoplasm</keyword>
<dbReference type="InterPro" id="IPR041249">
    <property type="entry name" value="HEPN_DZIP3"/>
</dbReference>
<dbReference type="OrthoDB" id="5962656at2759"/>
<comment type="subcellular location">
    <subcellularLocation>
        <location evidence="1">Cytoplasm</location>
    </subcellularLocation>
</comment>
<keyword evidence="7" id="KW-1185">Reference proteome</keyword>
<dbReference type="Proteomes" id="UP000594262">
    <property type="component" value="Unplaced"/>
</dbReference>
<feature type="domain" description="NACHT" evidence="5">
    <location>
        <begin position="396"/>
        <end position="488"/>
    </location>
</feature>
<sequence length="1012" mass="116902">MNRSIEKLINDIQFWLRLATFLHEPLKLFLIWILHNLGNDPSYKGLPQNPQLLFQELSTLVNQRKINKLKGKVLQQDQLDLLLPPSGNATDSSTFDVTLLCILIRNFTTIPAPINGWNDKNPPANDLSIAAFVIRAREWRNFVHHTDPDTITQAMFNQKWLEGEQIINNFGFTFLTAKLQTQSLDPRYDNVFNSLQQYAKDKTNLQQQLIVLGNEIKTLRSRIKTIQQKPAGSTCVKEALDHISKNITENESRELLKNLGIDDDGDPLKDLVTKLEDEKWLDIKRELEVIGRRDVVKQIQENTLITKALRAASQKLEEHYEDELIRCLIEKPLSETDGETDYVMREDVFIDLVVLPSTIVDKEWSNSDRAALMEHENLPKTTIHKSINQVLLPNDELVFIRGIGGIGKTSLLDMLTYKWAKGEIPDLSAIKFLFKFTCRDLNDASGKFSNLQELFELKFPKVFESITFDDLMEISDRVLVIVDGLDELKDIYVESKPGAFSKTSLAQLVFKLLEPKGDWLKNHKVLACGRPKAIEYVKTKLPTNSKRKTIEVCGFDDENIVKYIDNFFGENVEKATTVKDLIVQSYDLRLMARVPVFLFVICSVYKENLLKNSINTQTELYFYSSLIFIRNHFKSKPNQYPNLMSIIEDRKVVEMLYSIMQLSVTTYMENKVVFNESDIRSLGCRFPIEETGFVTKYRTGNKQKATFQFRHLVLHEYHTALHLCVTKDITPFKSNRELSSCKPTMVGVQRMLETGDNTLFVTFYDKLIEIYQSRWFTKIKLFKGKKAKTFKKFVGAFLKLPLSMIKDGNILFIDANDNDHIEFLNLYKESGGGNIISPELKSAELHVNGYRDAQNIVNLIKQSKVTTITKLGINNRTPSIDEAEQYLISLALSSIGEYDAVINIFRTDTYWRYNVKDSEFWVAGNPSFLNTIFYEWLKNANNFRILIDKRFPLNTKEALDFLNRITSYQKLITLQWQFEIEIEVETVRATLEKHHIDTTNIRIRATYGPMLD</sequence>
<protein>
    <recommendedName>
        <fullName evidence="5">NACHT domain-containing protein</fullName>
    </recommendedName>
</protein>
<proteinExistence type="predicted"/>
<dbReference type="PANTHER" id="PTHR45690:SF19">
    <property type="entry name" value="NACHT, LRR AND PYD DOMAINS-CONTAINING PROTEIN 3"/>
    <property type="match status" value="1"/>
</dbReference>